<evidence type="ECO:0000256" key="1">
    <source>
        <dbReference type="ARBA" id="ARBA00000085"/>
    </source>
</evidence>
<dbReference type="InterPro" id="IPR003661">
    <property type="entry name" value="HisK_dim/P_dom"/>
</dbReference>
<evidence type="ECO:0000256" key="8">
    <source>
        <dbReference type="ARBA" id="ARBA00022777"/>
    </source>
</evidence>
<dbReference type="Gene3D" id="3.30.565.10">
    <property type="entry name" value="Histidine kinase-like ATPase, C-terminal domain"/>
    <property type="match status" value="1"/>
</dbReference>
<dbReference type="InterPro" id="IPR003660">
    <property type="entry name" value="HAMP_dom"/>
</dbReference>
<dbReference type="GO" id="GO:0005524">
    <property type="term" value="F:ATP binding"/>
    <property type="evidence" value="ECO:0007669"/>
    <property type="project" value="UniProtKB-KW"/>
</dbReference>
<evidence type="ECO:0000256" key="9">
    <source>
        <dbReference type="ARBA" id="ARBA00022840"/>
    </source>
</evidence>
<comment type="catalytic activity">
    <reaction evidence="1">
        <text>ATP + protein L-histidine = ADP + protein N-phospho-L-histidine.</text>
        <dbReference type="EC" id="2.7.13.3"/>
    </reaction>
</comment>
<dbReference type="FunFam" id="1.10.287.130:FF:000008">
    <property type="entry name" value="Two-component sensor histidine kinase"/>
    <property type="match status" value="1"/>
</dbReference>
<dbReference type="GO" id="GO:0005886">
    <property type="term" value="C:plasma membrane"/>
    <property type="evidence" value="ECO:0007669"/>
    <property type="project" value="UniProtKB-SubCell"/>
</dbReference>
<dbReference type="SMART" id="SM00387">
    <property type="entry name" value="HATPase_c"/>
    <property type="match status" value="1"/>
</dbReference>
<dbReference type="AlphaFoldDB" id="A0A2N0ZMG9"/>
<keyword evidence="12" id="KW-0812">Transmembrane</keyword>
<dbReference type="InterPro" id="IPR031967">
    <property type="entry name" value="PhoR_single_Cache-like_dom"/>
</dbReference>
<dbReference type="FunFam" id="3.30.565.10:FF:000023">
    <property type="entry name" value="PAS domain-containing sensor histidine kinase"/>
    <property type="match status" value="1"/>
</dbReference>
<keyword evidence="4" id="KW-1003">Cell membrane</keyword>
<dbReference type="Pfam" id="PF16736">
    <property type="entry name" value="sCache_like"/>
    <property type="match status" value="1"/>
</dbReference>
<keyword evidence="6" id="KW-0808">Transferase</keyword>
<dbReference type="CDD" id="cd00130">
    <property type="entry name" value="PAS"/>
    <property type="match status" value="1"/>
</dbReference>
<dbReference type="PROSITE" id="PS50885">
    <property type="entry name" value="HAMP"/>
    <property type="match status" value="1"/>
</dbReference>
<dbReference type="SMART" id="SM00388">
    <property type="entry name" value="HisKA"/>
    <property type="match status" value="1"/>
</dbReference>
<dbReference type="SUPFAM" id="SSF158472">
    <property type="entry name" value="HAMP domain-like"/>
    <property type="match status" value="1"/>
</dbReference>
<dbReference type="PRINTS" id="PR00344">
    <property type="entry name" value="BCTRLSENSOR"/>
</dbReference>
<evidence type="ECO:0000256" key="3">
    <source>
        <dbReference type="ARBA" id="ARBA00012438"/>
    </source>
</evidence>
<evidence type="ECO:0000256" key="12">
    <source>
        <dbReference type="SAM" id="Phobius"/>
    </source>
</evidence>
<dbReference type="InterPro" id="IPR036890">
    <property type="entry name" value="HATPase_C_sf"/>
</dbReference>
<dbReference type="GO" id="GO:0004721">
    <property type="term" value="F:phosphoprotein phosphatase activity"/>
    <property type="evidence" value="ECO:0007669"/>
    <property type="project" value="TreeGrafter"/>
</dbReference>
<evidence type="ECO:0000313" key="17">
    <source>
        <dbReference type="Proteomes" id="UP000233343"/>
    </source>
</evidence>
<keyword evidence="11 12" id="KW-0472">Membrane</keyword>
<dbReference type="NCBIfam" id="NF046044">
    <property type="entry name" value="PnpS"/>
    <property type="match status" value="1"/>
</dbReference>
<proteinExistence type="predicted"/>
<dbReference type="Proteomes" id="UP000233343">
    <property type="component" value="Unassembled WGS sequence"/>
</dbReference>
<name>A0A2N0ZMG9_9BACI</name>
<feature type="domain" description="PAS" evidence="14">
    <location>
        <begin position="241"/>
        <end position="314"/>
    </location>
</feature>
<dbReference type="PROSITE" id="PS50109">
    <property type="entry name" value="HIS_KIN"/>
    <property type="match status" value="1"/>
</dbReference>
<dbReference type="PANTHER" id="PTHR45453:SF1">
    <property type="entry name" value="PHOSPHATE REGULON SENSOR PROTEIN PHOR"/>
    <property type="match status" value="1"/>
</dbReference>
<feature type="transmembrane region" description="Helical" evidence="12">
    <location>
        <begin position="160"/>
        <end position="179"/>
    </location>
</feature>
<dbReference type="Pfam" id="PF00512">
    <property type="entry name" value="HisKA"/>
    <property type="match status" value="1"/>
</dbReference>
<keyword evidence="10" id="KW-0902">Two-component regulatory system</keyword>
<evidence type="ECO:0000259" key="14">
    <source>
        <dbReference type="PROSITE" id="PS50112"/>
    </source>
</evidence>
<dbReference type="EC" id="2.7.13.3" evidence="3"/>
<evidence type="ECO:0000256" key="11">
    <source>
        <dbReference type="ARBA" id="ARBA00023136"/>
    </source>
</evidence>
<dbReference type="InterPro" id="IPR013767">
    <property type="entry name" value="PAS_fold"/>
</dbReference>
<organism evidence="16 17">
    <name type="scientific">Cytobacillus horneckiae</name>
    <dbReference type="NCBI Taxonomy" id="549687"/>
    <lineage>
        <taxon>Bacteria</taxon>
        <taxon>Bacillati</taxon>
        <taxon>Bacillota</taxon>
        <taxon>Bacilli</taxon>
        <taxon>Bacillales</taxon>
        <taxon>Bacillaceae</taxon>
        <taxon>Cytobacillus</taxon>
    </lineage>
</organism>
<evidence type="ECO:0000256" key="10">
    <source>
        <dbReference type="ARBA" id="ARBA00023012"/>
    </source>
</evidence>
<evidence type="ECO:0000259" key="13">
    <source>
        <dbReference type="PROSITE" id="PS50109"/>
    </source>
</evidence>
<dbReference type="Pfam" id="PF00989">
    <property type="entry name" value="PAS"/>
    <property type="match status" value="1"/>
</dbReference>
<gene>
    <name evidence="16" type="ORF">CWS20_02080</name>
</gene>
<dbReference type="NCBIfam" id="TIGR00229">
    <property type="entry name" value="sensory_box"/>
    <property type="match status" value="1"/>
</dbReference>
<keyword evidence="7" id="KW-0547">Nucleotide-binding</keyword>
<keyword evidence="12" id="KW-1133">Transmembrane helix</keyword>
<accession>A0A2N0ZMG9</accession>
<keyword evidence="5" id="KW-0597">Phosphoprotein</keyword>
<dbReference type="SMART" id="SM00091">
    <property type="entry name" value="PAS"/>
    <property type="match status" value="1"/>
</dbReference>
<dbReference type="Gene3D" id="6.10.340.10">
    <property type="match status" value="1"/>
</dbReference>
<dbReference type="InterPro" id="IPR050351">
    <property type="entry name" value="BphY/WalK/GraS-like"/>
</dbReference>
<keyword evidence="8 16" id="KW-0418">Kinase</keyword>
<evidence type="ECO:0000256" key="2">
    <source>
        <dbReference type="ARBA" id="ARBA00004651"/>
    </source>
</evidence>
<comment type="caution">
    <text evidence="16">The sequence shown here is derived from an EMBL/GenBank/DDBJ whole genome shotgun (WGS) entry which is preliminary data.</text>
</comment>
<dbReference type="SMART" id="SM00304">
    <property type="entry name" value="HAMP"/>
    <property type="match status" value="1"/>
</dbReference>
<feature type="domain" description="Histidine kinase" evidence="13">
    <location>
        <begin position="366"/>
        <end position="584"/>
    </location>
</feature>
<evidence type="ECO:0000256" key="5">
    <source>
        <dbReference type="ARBA" id="ARBA00022553"/>
    </source>
</evidence>
<dbReference type="Gene3D" id="1.10.287.130">
    <property type="match status" value="1"/>
</dbReference>
<evidence type="ECO:0000256" key="4">
    <source>
        <dbReference type="ARBA" id="ARBA00022475"/>
    </source>
</evidence>
<reference evidence="16 17" key="1">
    <citation type="journal article" date="2010" name="Int. J. Syst. Evol. Microbiol.">
        <title>Bacillus horneckiae sp. nov., isolated from a spacecraft-assembly clean room.</title>
        <authorList>
            <person name="Vaishampayan P."/>
            <person name="Probst A."/>
            <person name="Krishnamurthi S."/>
            <person name="Ghosh S."/>
            <person name="Osman S."/>
            <person name="McDowall A."/>
            <person name="Ruckmani A."/>
            <person name="Mayilraj S."/>
            <person name="Venkateswaran K."/>
        </authorList>
    </citation>
    <scope>NUCLEOTIDE SEQUENCE [LARGE SCALE GENOMIC DNA]</scope>
    <source>
        <strain evidence="17">1PO1SC</strain>
    </source>
</reference>
<dbReference type="Pfam" id="PF02518">
    <property type="entry name" value="HATPase_c"/>
    <property type="match status" value="1"/>
</dbReference>
<dbReference type="InterPro" id="IPR005467">
    <property type="entry name" value="His_kinase_dom"/>
</dbReference>
<dbReference type="RefSeq" id="WP_066191435.1">
    <property type="nucleotide sequence ID" value="NZ_JARMMB010000002.1"/>
</dbReference>
<feature type="domain" description="HAMP" evidence="15">
    <location>
        <begin position="184"/>
        <end position="236"/>
    </location>
</feature>
<dbReference type="CDD" id="cd06225">
    <property type="entry name" value="HAMP"/>
    <property type="match status" value="1"/>
</dbReference>
<dbReference type="SUPFAM" id="SSF55874">
    <property type="entry name" value="ATPase domain of HSP90 chaperone/DNA topoisomerase II/histidine kinase"/>
    <property type="match status" value="1"/>
</dbReference>
<evidence type="ECO:0000256" key="6">
    <source>
        <dbReference type="ARBA" id="ARBA00022679"/>
    </source>
</evidence>
<dbReference type="PANTHER" id="PTHR45453">
    <property type="entry name" value="PHOSPHATE REGULON SENSOR PROTEIN PHOR"/>
    <property type="match status" value="1"/>
</dbReference>
<dbReference type="InterPro" id="IPR036097">
    <property type="entry name" value="HisK_dim/P_sf"/>
</dbReference>
<dbReference type="SUPFAM" id="SSF55785">
    <property type="entry name" value="PYP-like sensor domain (PAS domain)"/>
    <property type="match status" value="1"/>
</dbReference>
<dbReference type="PROSITE" id="PS50112">
    <property type="entry name" value="PAS"/>
    <property type="match status" value="1"/>
</dbReference>
<evidence type="ECO:0000313" key="16">
    <source>
        <dbReference type="EMBL" id="PKG30697.1"/>
    </source>
</evidence>
<sequence>MKIFRSKLFFALITLILAVLICLGLLLGQLFKSYYIKVFDERLKKETKLITAYIDDYGGIEGLTQQKVNEMSDMLGLRVSITTNSGDLLFDSGETDPINRHEEIILDIIADDKESDHALEVGGGSDFHYYWKPLMTDGNQGGYIFLSAKMDELESAYSQIWWLLIICLSLALIIIIFLGSSITSKYTKPIESATRVAIELAKGNYRARTYDRHIGEAGKLSSSINVLARNLQEMVKSQEMHQDRLSTLIENMGSGLILIDSKGYITLVNRTYREVFHLDSTEYINQLYYDVIEQKEVTDLIEEIFMTEHKVRQQILIPIGIHRKHFEVYGVPIIGTNDVWKGVLLVFHDITELKKLEQVRRDFVANVSHELKTPITSIKGFSETLLDGAMDDREALRQFLNIILQESERLQTLIQDLLDLSKIEQQGFNLSVEKVNVITIINEVITIVNRKAEEKNISILFEKDMEPIIIEADPYRLKQIFINIVSNALAYTTNNGSVAIKVTNDSSKVYIDIEDTGIGIEQSEIPRIFERFYRVDRARSRNSGGTGLGLAIVKHLVEAHKGLVTVESEVGKGSVFRFEFNKKFIEE</sequence>
<evidence type="ECO:0000259" key="15">
    <source>
        <dbReference type="PROSITE" id="PS50885"/>
    </source>
</evidence>
<dbReference type="InterPro" id="IPR003594">
    <property type="entry name" value="HATPase_dom"/>
</dbReference>
<dbReference type="CDD" id="cd00082">
    <property type="entry name" value="HisKA"/>
    <property type="match status" value="1"/>
</dbReference>
<keyword evidence="17" id="KW-1185">Reference proteome</keyword>
<evidence type="ECO:0000256" key="7">
    <source>
        <dbReference type="ARBA" id="ARBA00022741"/>
    </source>
</evidence>
<dbReference type="GO" id="GO:0016036">
    <property type="term" value="P:cellular response to phosphate starvation"/>
    <property type="evidence" value="ECO:0007669"/>
    <property type="project" value="TreeGrafter"/>
</dbReference>
<keyword evidence="9" id="KW-0067">ATP-binding</keyword>
<dbReference type="InterPro" id="IPR000014">
    <property type="entry name" value="PAS"/>
</dbReference>
<dbReference type="InterPro" id="IPR004358">
    <property type="entry name" value="Sig_transdc_His_kin-like_C"/>
</dbReference>
<protein>
    <recommendedName>
        <fullName evidence="3">histidine kinase</fullName>
        <ecNumber evidence="3">2.7.13.3</ecNumber>
    </recommendedName>
</protein>
<dbReference type="InterPro" id="IPR035965">
    <property type="entry name" value="PAS-like_dom_sf"/>
</dbReference>
<dbReference type="GO" id="GO:0000155">
    <property type="term" value="F:phosphorelay sensor kinase activity"/>
    <property type="evidence" value="ECO:0007669"/>
    <property type="project" value="InterPro"/>
</dbReference>
<dbReference type="SUPFAM" id="SSF47384">
    <property type="entry name" value="Homodimeric domain of signal transducing histidine kinase"/>
    <property type="match status" value="1"/>
</dbReference>
<comment type="subcellular location">
    <subcellularLocation>
        <location evidence="2">Cell membrane</location>
        <topology evidence="2">Multi-pass membrane protein</topology>
    </subcellularLocation>
</comment>
<dbReference type="Gene3D" id="3.30.450.20">
    <property type="entry name" value="PAS domain"/>
    <property type="match status" value="2"/>
</dbReference>
<dbReference type="EMBL" id="PISD01000006">
    <property type="protein sequence ID" value="PKG30697.1"/>
    <property type="molecule type" value="Genomic_DNA"/>
</dbReference>
<dbReference type="GO" id="GO:0006355">
    <property type="term" value="P:regulation of DNA-templated transcription"/>
    <property type="evidence" value="ECO:0007669"/>
    <property type="project" value="InterPro"/>
</dbReference>